<dbReference type="EMBL" id="BSPQ01000001">
    <property type="protein sequence ID" value="GLS89561.1"/>
    <property type="molecule type" value="Genomic_DNA"/>
</dbReference>
<dbReference type="InterPro" id="IPR058240">
    <property type="entry name" value="rSAM_sf"/>
</dbReference>
<dbReference type="NCBIfam" id="TIGR03821">
    <property type="entry name" value="EFP_modif_epmB"/>
    <property type="match status" value="1"/>
</dbReference>
<dbReference type="PANTHER" id="PTHR30538">
    <property type="entry name" value="LYSINE 2,3-AMINOMUTASE-RELATED"/>
    <property type="match status" value="1"/>
</dbReference>
<evidence type="ECO:0000313" key="16">
    <source>
        <dbReference type="Proteomes" id="UP001157353"/>
    </source>
</evidence>
<dbReference type="InterPro" id="IPR013785">
    <property type="entry name" value="Aldolase_TIM"/>
</dbReference>
<sequence>MTEIITMNNTDVAPSWQKELANAVKNPVQLLQLLAIEPKTVPLSEAARKSFAMLVPMPFINKMKKGDLSDPLLLQVLPVENETRVIEGYSLDPLGEHQNGIQGLLHKYKSRVLLILKSGCAVNCRYCFRRHFPYQDNNLNKQQFKEILDYLKQHPEVNEVILSGGDPLMSKDDFLQYIVSELDKLPQLKRLRIHTRLPVVIPQRITEQLCLLLQRSRLKVVMVLHINHANEIDELFTSAMQKLHQAGIQLLNQSVLLKGVNDSCEALVNLSEALSQANILPYYLFLLDKVQGAQHFDLQTEKALQLIKQISAELPGYLVPKLSREIAGEKSKTLINSL</sequence>
<dbReference type="PROSITE" id="PS51918">
    <property type="entry name" value="RADICAL_SAM"/>
    <property type="match status" value="1"/>
</dbReference>
<dbReference type="SFLD" id="SFLDG01070">
    <property type="entry name" value="PLP-dependent"/>
    <property type="match status" value="1"/>
</dbReference>
<dbReference type="PANTHER" id="PTHR30538:SF1">
    <property type="entry name" value="L-LYSINE 2,3-AMINOMUTASE"/>
    <property type="match status" value="1"/>
</dbReference>
<accession>A0ABQ6DWN6</accession>
<evidence type="ECO:0000256" key="2">
    <source>
        <dbReference type="ARBA" id="ARBA00001933"/>
    </source>
</evidence>
<dbReference type="PIRSF" id="PIRSF004911">
    <property type="entry name" value="DUF160"/>
    <property type="match status" value="1"/>
</dbReference>
<dbReference type="Pfam" id="PF04055">
    <property type="entry name" value="Radical_SAM"/>
    <property type="match status" value="1"/>
</dbReference>
<evidence type="ECO:0000256" key="13">
    <source>
        <dbReference type="ARBA" id="ARBA00030756"/>
    </source>
</evidence>
<evidence type="ECO:0000256" key="10">
    <source>
        <dbReference type="ARBA" id="ARBA00023004"/>
    </source>
</evidence>
<name>A0ABQ6DWN6_9GAMM</name>
<keyword evidence="10" id="KW-0408">Iron</keyword>
<protein>
    <recommendedName>
        <fullName evidence="5">L-lysine 2,3-aminomutase</fullName>
    </recommendedName>
    <alternativeName>
        <fullName evidence="13">EF-P post-translational modification enzyme B</fullName>
    </alternativeName>
</protein>
<dbReference type="InterPro" id="IPR007197">
    <property type="entry name" value="rSAM"/>
</dbReference>
<evidence type="ECO:0000256" key="8">
    <source>
        <dbReference type="ARBA" id="ARBA00022723"/>
    </source>
</evidence>
<keyword evidence="12" id="KW-0413">Isomerase</keyword>
<evidence type="ECO:0000256" key="9">
    <source>
        <dbReference type="ARBA" id="ARBA00022898"/>
    </source>
</evidence>
<dbReference type="InterPro" id="IPR022462">
    <property type="entry name" value="EpmB"/>
</dbReference>
<keyword evidence="6" id="KW-0004">4Fe-4S</keyword>
<keyword evidence="8" id="KW-0479">Metal-binding</keyword>
<evidence type="ECO:0000256" key="4">
    <source>
        <dbReference type="ARBA" id="ARBA00008703"/>
    </source>
</evidence>
<keyword evidence="7" id="KW-0949">S-adenosyl-L-methionine</keyword>
<evidence type="ECO:0000259" key="14">
    <source>
        <dbReference type="PROSITE" id="PS51918"/>
    </source>
</evidence>
<comment type="cofactor">
    <cofactor evidence="3">
        <name>[4Fe-4S] cluster</name>
        <dbReference type="ChEBI" id="CHEBI:49883"/>
    </cofactor>
</comment>
<evidence type="ECO:0000256" key="11">
    <source>
        <dbReference type="ARBA" id="ARBA00023014"/>
    </source>
</evidence>
<dbReference type="Proteomes" id="UP001157353">
    <property type="component" value="Unassembled WGS sequence"/>
</dbReference>
<dbReference type="SUPFAM" id="SSF102114">
    <property type="entry name" value="Radical SAM enzymes"/>
    <property type="match status" value="1"/>
</dbReference>
<evidence type="ECO:0000256" key="1">
    <source>
        <dbReference type="ARBA" id="ARBA00001352"/>
    </source>
</evidence>
<evidence type="ECO:0000256" key="12">
    <source>
        <dbReference type="ARBA" id="ARBA00023235"/>
    </source>
</evidence>
<comment type="cofactor">
    <cofactor evidence="2">
        <name>pyridoxal 5'-phosphate</name>
        <dbReference type="ChEBI" id="CHEBI:597326"/>
    </cofactor>
</comment>
<reference evidence="16" key="1">
    <citation type="journal article" date="2019" name="Int. J. Syst. Evol. Microbiol.">
        <title>The Global Catalogue of Microorganisms (GCM) 10K type strain sequencing project: providing services to taxonomists for standard genome sequencing and annotation.</title>
        <authorList>
            <consortium name="The Broad Institute Genomics Platform"/>
            <consortium name="The Broad Institute Genome Sequencing Center for Infectious Disease"/>
            <person name="Wu L."/>
            <person name="Ma J."/>
        </authorList>
    </citation>
    <scope>NUCLEOTIDE SEQUENCE [LARGE SCALE GENOMIC DNA]</scope>
    <source>
        <strain evidence="16">NBRC 103166</strain>
    </source>
</reference>
<keyword evidence="9" id="KW-0663">Pyridoxal phosphate</keyword>
<evidence type="ECO:0000313" key="15">
    <source>
        <dbReference type="EMBL" id="GLS89561.1"/>
    </source>
</evidence>
<dbReference type="CDD" id="cd01335">
    <property type="entry name" value="Radical_SAM"/>
    <property type="match status" value="1"/>
</dbReference>
<dbReference type="InterPro" id="IPR003739">
    <property type="entry name" value="Lys_aminomutase/Glu_NH3_mut"/>
</dbReference>
<comment type="caution">
    <text evidence="15">The sequence shown here is derived from an EMBL/GenBank/DDBJ whole genome shotgun (WGS) entry which is preliminary data.</text>
</comment>
<dbReference type="NCBIfam" id="TIGR00238">
    <property type="entry name" value="KamA family radical SAM protein"/>
    <property type="match status" value="1"/>
</dbReference>
<keyword evidence="11" id="KW-0411">Iron-sulfur</keyword>
<comment type="catalytic activity">
    <reaction evidence="1">
        <text>L-lysine = D-beta-lysine</text>
        <dbReference type="Rhea" id="RHEA:44148"/>
        <dbReference type="ChEBI" id="CHEBI:32551"/>
        <dbReference type="ChEBI" id="CHEBI:84138"/>
    </reaction>
</comment>
<evidence type="ECO:0000256" key="7">
    <source>
        <dbReference type="ARBA" id="ARBA00022691"/>
    </source>
</evidence>
<comment type="similarity">
    <text evidence="4">Belongs to the radical SAM superfamily. KamA family.</text>
</comment>
<evidence type="ECO:0000256" key="3">
    <source>
        <dbReference type="ARBA" id="ARBA00001966"/>
    </source>
</evidence>
<evidence type="ECO:0000256" key="6">
    <source>
        <dbReference type="ARBA" id="ARBA00022485"/>
    </source>
</evidence>
<organism evidence="15 16">
    <name type="scientific">Psychromonas marina</name>
    <dbReference type="NCBI Taxonomy" id="88364"/>
    <lineage>
        <taxon>Bacteria</taxon>
        <taxon>Pseudomonadati</taxon>
        <taxon>Pseudomonadota</taxon>
        <taxon>Gammaproteobacteria</taxon>
        <taxon>Alteromonadales</taxon>
        <taxon>Psychromonadaceae</taxon>
        <taxon>Psychromonas</taxon>
    </lineage>
</organism>
<evidence type="ECO:0000256" key="5">
    <source>
        <dbReference type="ARBA" id="ARBA00022363"/>
    </source>
</evidence>
<dbReference type="SFLD" id="SFLDS00029">
    <property type="entry name" value="Radical_SAM"/>
    <property type="match status" value="1"/>
</dbReference>
<gene>
    <name evidence="15" type="ORF">GCM10007916_06280</name>
</gene>
<dbReference type="Gene3D" id="3.20.20.70">
    <property type="entry name" value="Aldolase class I"/>
    <property type="match status" value="1"/>
</dbReference>
<proteinExistence type="inferred from homology"/>
<feature type="domain" description="Radical SAM core" evidence="14">
    <location>
        <begin position="106"/>
        <end position="329"/>
    </location>
</feature>
<keyword evidence="16" id="KW-1185">Reference proteome</keyword>
<dbReference type="SFLD" id="SFLDF00314">
    <property type="entry name" value="L-lysine_2_3-aminomutase_(yjeK"/>
    <property type="match status" value="1"/>
</dbReference>